<accession>A0A2S9SVC6</accession>
<evidence type="ECO:0000313" key="2">
    <source>
        <dbReference type="Proteomes" id="UP000238649"/>
    </source>
</evidence>
<dbReference type="Proteomes" id="UP000238649">
    <property type="component" value="Unassembled WGS sequence"/>
</dbReference>
<dbReference type="EMBL" id="NXGH01000003">
    <property type="protein sequence ID" value="PRM90550.1"/>
    <property type="molecule type" value="Genomic_DNA"/>
</dbReference>
<proteinExistence type="predicted"/>
<protein>
    <submittedName>
        <fullName evidence="1">Uncharacterized protein</fullName>
    </submittedName>
</protein>
<evidence type="ECO:0000313" key="1">
    <source>
        <dbReference type="EMBL" id="PRM90550.1"/>
    </source>
</evidence>
<sequence>MRNNQEKIKCQNVVDNAMKGYLGMTERKSLLEQSLKLASQLSAKLEPNLLSSIKTIQKTL</sequence>
<comment type="caution">
    <text evidence="1">The sequence shown here is derived from an EMBL/GenBank/DDBJ whole genome shotgun (WGS) entry which is preliminary data.</text>
</comment>
<dbReference type="AlphaFoldDB" id="A0A2S9SVC6"/>
<reference evidence="1 2" key="1">
    <citation type="submission" date="2017-09" db="EMBL/GenBank/DDBJ databases">
        <title>Reassesment of A. cryaerophilus.</title>
        <authorList>
            <person name="Perez-Cataluna A."/>
            <person name="Collado L."/>
            <person name="Salgado O."/>
            <person name="Lefinanco V."/>
            <person name="Figueras M.J."/>
        </authorList>
    </citation>
    <scope>NUCLEOTIDE SEQUENCE [LARGE SCALE GENOMIC DNA]</scope>
    <source>
        <strain evidence="1 2">LMG 9871</strain>
    </source>
</reference>
<organism evidence="1 2">
    <name type="scientific">Aliarcobacter cryaerophilus</name>
    <dbReference type="NCBI Taxonomy" id="28198"/>
    <lineage>
        <taxon>Bacteria</taxon>
        <taxon>Pseudomonadati</taxon>
        <taxon>Campylobacterota</taxon>
        <taxon>Epsilonproteobacteria</taxon>
        <taxon>Campylobacterales</taxon>
        <taxon>Arcobacteraceae</taxon>
        <taxon>Aliarcobacter</taxon>
    </lineage>
</organism>
<name>A0A2S9SVC6_9BACT</name>
<dbReference type="RefSeq" id="WP_105911004.1">
    <property type="nucleotide sequence ID" value="NZ_NXGH01000003.1"/>
</dbReference>
<gene>
    <name evidence="1" type="ORF">CJ671_01735</name>
</gene>